<dbReference type="GO" id="GO:0009094">
    <property type="term" value="P:L-phenylalanine biosynthetic process"/>
    <property type="evidence" value="ECO:0007669"/>
    <property type="project" value="UniProtKB-UniPathway"/>
</dbReference>
<organism evidence="10 11">
    <name type="scientific">Penicillium subrubescens</name>
    <dbReference type="NCBI Taxonomy" id="1316194"/>
    <lineage>
        <taxon>Eukaryota</taxon>
        <taxon>Fungi</taxon>
        <taxon>Dikarya</taxon>
        <taxon>Ascomycota</taxon>
        <taxon>Pezizomycotina</taxon>
        <taxon>Eurotiomycetes</taxon>
        <taxon>Eurotiomycetidae</taxon>
        <taxon>Eurotiales</taxon>
        <taxon>Aspergillaceae</taxon>
        <taxon>Penicillium</taxon>
    </lineage>
</organism>
<comment type="pathway">
    <text evidence="1">Amino-acid biosynthesis; L-phenylalanine biosynthesis; phenylpyruvate from prephenate: step 1/1.</text>
</comment>
<protein>
    <recommendedName>
        <fullName evidence="2">prephenate dehydratase</fullName>
        <ecNumber evidence="2">4.2.1.51</ecNumber>
    </recommendedName>
</protein>
<dbReference type="PIRSF" id="PIRSF001500">
    <property type="entry name" value="Chor_mut_pdt_Ppr"/>
    <property type="match status" value="1"/>
</dbReference>
<gene>
    <name evidence="10" type="ORF">PENSUB_13767</name>
</gene>
<keyword evidence="11" id="KW-1185">Reference proteome</keyword>
<dbReference type="CDD" id="cd04905">
    <property type="entry name" value="ACT_CM-PDT"/>
    <property type="match status" value="1"/>
</dbReference>
<evidence type="ECO:0000313" key="11">
    <source>
        <dbReference type="Proteomes" id="UP000186955"/>
    </source>
</evidence>
<dbReference type="InterPro" id="IPR008242">
    <property type="entry name" value="Chor_mutase/pphenate_deHydtase"/>
</dbReference>
<evidence type="ECO:0000259" key="9">
    <source>
        <dbReference type="PROSITE" id="PS51671"/>
    </source>
</evidence>
<name>A0A1Q5SNW9_9EURO</name>
<evidence type="ECO:0000256" key="4">
    <source>
        <dbReference type="ARBA" id="ARBA00023141"/>
    </source>
</evidence>
<dbReference type="NCBIfam" id="NF008865">
    <property type="entry name" value="PRK11898.1"/>
    <property type="match status" value="1"/>
</dbReference>
<feature type="domain" description="Prephenate dehydratase" evidence="8">
    <location>
        <begin position="68"/>
        <end position="259"/>
    </location>
</feature>
<evidence type="ECO:0000256" key="6">
    <source>
        <dbReference type="ARBA" id="ARBA00023239"/>
    </source>
</evidence>
<comment type="catalytic activity">
    <reaction evidence="7">
        <text>prephenate + H(+) = 3-phenylpyruvate + CO2 + H2O</text>
        <dbReference type="Rhea" id="RHEA:21648"/>
        <dbReference type="ChEBI" id="CHEBI:15377"/>
        <dbReference type="ChEBI" id="CHEBI:15378"/>
        <dbReference type="ChEBI" id="CHEBI:16526"/>
        <dbReference type="ChEBI" id="CHEBI:18005"/>
        <dbReference type="ChEBI" id="CHEBI:29934"/>
        <dbReference type="EC" id="4.2.1.51"/>
    </reaction>
</comment>
<dbReference type="GO" id="GO:0005737">
    <property type="term" value="C:cytoplasm"/>
    <property type="evidence" value="ECO:0007669"/>
    <property type="project" value="TreeGrafter"/>
</dbReference>
<dbReference type="SUPFAM" id="SSF53850">
    <property type="entry name" value="Periplasmic binding protein-like II"/>
    <property type="match status" value="1"/>
</dbReference>
<accession>A0A1Q5SNW9</accession>
<reference evidence="10 11" key="1">
    <citation type="submission" date="2016-10" db="EMBL/GenBank/DDBJ databases">
        <title>Genome sequence of the ascomycete fungus Penicillium subrubescens.</title>
        <authorList>
            <person name="De Vries R.P."/>
            <person name="Peng M."/>
            <person name="Dilokpimol A."/>
            <person name="Hilden K."/>
            <person name="Makela M.R."/>
            <person name="Grigoriev I."/>
            <person name="Riley R."/>
            <person name="Granchi Z."/>
        </authorList>
    </citation>
    <scope>NUCLEOTIDE SEQUENCE [LARGE SCALE GENOMIC DNA]</scope>
    <source>
        <strain evidence="10 11">CBS 132785</strain>
    </source>
</reference>
<dbReference type="Proteomes" id="UP000186955">
    <property type="component" value="Unassembled WGS sequence"/>
</dbReference>
<dbReference type="Pfam" id="PF00800">
    <property type="entry name" value="PDT"/>
    <property type="match status" value="1"/>
</dbReference>
<dbReference type="InterPro" id="IPR045865">
    <property type="entry name" value="ACT-like_dom_sf"/>
</dbReference>
<comment type="caution">
    <text evidence="10">The sequence shown here is derived from an EMBL/GenBank/DDBJ whole genome shotgun (WGS) entry which is preliminary data.</text>
</comment>
<keyword evidence="5" id="KW-0584">Phenylalanine biosynthesis</keyword>
<evidence type="ECO:0000256" key="1">
    <source>
        <dbReference type="ARBA" id="ARBA00004741"/>
    </source>
</evidence>
<dbReference type="FunFam" id="3.40.190.10:FF:000228">
    <property type="entry name" value="Chorismate mutase/prephenate dehydratase"/>
    <property type="match status" value="1"/>
</dbReference>
<proteinExistence type="predicted"/>
<dbReference type="Gene3D" id="3.40.190.10">
    <property type="entry name" value="Periplasmic binding protein-like II"/>
    <property type="match status" value="2"/>
</dbReference>
<evidence type="ECO:0000256" key="3">
    <source>
        <dbReference type="ARBA" id="ARBA00022605"/>
    </source>
</evidence>
<dbReference type="InterPro" id="IPR002912">
    <property type="entry name" value="ACT_dom"/>
</dbReference>
<evidence type="ECO:0000256" key="2">
    <source>
        <dbReference type="ARBA" id="ARBA00013147"/>
    </source>
</evidence>
<dbReference type="AlphaFoldDB" id="A0A1Q5SNW9"/>
<dbReference type="InterPro" id="IPR001086">
    <property type="entry name" value="Preph_deHydtase"/>
</dbReference>
<dbReference type="EMBL" id="MNBE01000773">
    <property type="protein sequence ID" value="OKO89701.1"/>
    <property type="molecule type" value="Genomic_DNA"/>
</dbReference>
<dbReference type="EC" id="4.2.1.51" evidence="2"/>
<keyword evidence="4" id="KW-0057">Aromatic amino acid biosynthesis</keyword>
<dbReference type="STRING" id="1316194.A0A1Q5SNW9"/>
<dbReference type="Gene3D" id="3.30.70.260">
    <property type="match status" value="1"/>
</dbReference>
<dbReference type="UniPathway" id="UPA00121">
    <property type="reaction ID" value="UER00345"/>
</dbReference>
<evidence type="ECO:0000256" key="7">
    <source>
        <dbReference type="ARBA" id="ARBA00047848"/>
    </source>
</evidence>
<dbReference type="SUPFAM" id="SSF55021">
    <property type="entry name" value="ACT-like"/>
    <property type="match status" value="1"/>
</dbReference>
<keyword evidence="3" id="KW-0028">Amino-acid biosynthesis</keyword>
<dbReference type="CDD" id="cd13532">
    <property type="entry name" value="PBP2_PDT_like"/>
    <property type="match status" value="1"/>
</dbReference>
<dbReference type="PANTHER" id="PTHR21022:SF19">
    <property type="entry name" value="PREPHENATE DEHYDRATASE-RELATED"/>
    <property type="match status" value="1"/>
</dbReference>
<keyword evidence="6" id="KW-0456">Lyase</keyword>
<dbReference type="PROSITE" id="PS51171">
    <property type="entry name" value="PREPHENATE_DEHYDR_3"/>
    <property type="match status" value="1"/>
</dbReference>
<feature type="domain" description="ACT" evidence="9">
    <location>
        <begin position="286"/>
        <end position="363"/>
    </location>
</feature>
<dbReference type="FunFam" id="3.40.190.10:FF:000034">
    <property type="entry name" value="Chorismate mutase/prephenate dehydratase"/>
    <property type="match status" value="1"/>
</dbReference>
<evidence type="ECO:0000313" key="10">
    <source>
        <dbReference type="EMBL" id="OKO89701.1"/>
    </source>
</evidence>
<dbReference type="PROSITE" id="PS51671">
    <property type="entry name" value="ACT"/>
    <property type="match status" value="1"/>
</dbReference>
<dbReference type="PANTHER" id="PTHR21022">
    <property type="entry name" value="PREPHENATE DEHYDRATASE P PROTEIN"/>
    <property type="match status" value="1"/>
</dbReference>
<evidence type="ECO:0000259" key="8">
    <source>
        <dbReference type="PROSITE" id="PS51171"/>
    </source>
</evidence>
<evidence type="ECO:0000256" key="5">
    <source>
        <dbReference type="ARBA" id="ARBA00023222"/>
    </source>
</evidence>
<dbReference type="GO" id="GO:0004664">
    <property type="term" value="F:prephenate dehydratase activity"/>
    <property type="evidence" value="ECO:0007669"/>
    <property type="project" value="UniProtKB-EC"/>
</dbReference>
<sequence length="371" mass="40913">MTVNSKRGEFALFVVGIPARGYPHRSAQIAMRSLRPLNTIVRVVRASRGLSLQAYPAIDTKMSADRLKVAFLGPPASFSHQAAAESFEKTDAELLPHVSFADAFTAVQHQVADYAVIPFENSTNGSVVQTLDLLADRSALYTDVEVCGEYYLTVHHCLLVRKGTYPSGWAGYDGSITKLYTHPQAWGQCENLLSQHFKGVERQDVSSTSKAAEIVSKETGEQAAAIASKFAAEYHGVDILKENIEDRADNTTRFLILRNTRVERTAQLEFEQASTSPAATTRKTLISFAIDHSSPGALANALLIFKAHGLNLTSINTRPSLKRAWQYIFFVECGRTPSDENKEAVLKALEGLRAETEFVRDWGSWKDQLSA</sequence>